<accession>A0A0V0QFR4</accession>
<evidence type="ECO:0000256" key="1">
    <source>
        <dbReference type="SAM" id="MobiDB-lite"/>
    </source>
</evidence>
<evidence type="ECO:0000313" key="3">
    <source>
        <dbReference type="Proteomes" id="UP000054937"/>
    </source>
</evidence>
<feature type="compositionally biased region" description="Basic residues" evidence="1">
    <location>
        <begin position="418"/>
        <end position="432"/>
    </location>
</feature>
<reference evidence="2 3" key="1">
    <citation type="journal article" date="2015" name="Sci. Rep.">
        <title>Genome of the facultative scuticociliatosis pathogen Pseudocohnilembus persalinus provides insight into its virulence through horizontal gene transfer.</title>
        <authorList>
            <person name="Xiong J."/>
            <person name="Wang G."/>
            <person name="Cheng J."/>
            <person name="Tian M."/>
            <person name="Pan X."/>
            <person name="Warren A."/>
            <person name="Jiang C."/>
            <person name="Yuan D."/>
            <person name="Miao W."/>
        </authorList>
    </citation>
    <scope>NUCLEOTIDE SEQUENCE [LARGE SCALE GENOMIC DNA]</scope>
    <source>
        <strain evidence="2">36N120E</strain>
    </source>
</reference>
<comment type="caution">
    <text evidence="2">The sequence shown here is derived from an EMBL/GenBank/DDBJ whole genome shotgun (WGS) entry which is preliminary data.</text>
</comment>
<evidence type="ECO:0000313" key="2">
    <source>
        <dbReference type="EMBL" id="KRX00981.1"/>
    </source>
</evidence>
<protein>
    <submittedName>
        <fullName evidence="2">Uncharacterized protein</fullName>
    </submittedName>
</protein>
<dbReference type="InParanoid" id="A0A0V0QFR4"/>
<feature type="compositionally biased region" description="Low complexity" evidence="1">
    <location>
        <begin position="433"/>
        <end position="442"/>
    </location>
</feature>
<name>A0A0V0QFR4_PSEPJ</name>
<dbReference type="Proteomes" id="UP000054937">
    <property type="component" value="Unassembled WGS sequence"/>
</dbReference>
<proteinExistence type="predicted"/>
<gene>
    <name evidence="2" type="ORF">PPERSA_09587</name>
</gene>
<dbReference type="AlphaFoldDB" id="A0A0V0QFR4"/>
<keyword evidence="3" id="KW-1185">Reference proteome</keyword>
<feature type="region of interest" description="Disordered" evidence="1">
    <location>
        <begin position="395"/>
        <end position="442"/>
    </location>
</feature>
<sequence>MSDQTNQLKMRTFLQYCALTKFSKITQVFRKDKLIEIFKQTYIEDYYFTQIYVGKTDSKKLEHINCVHPLNYLLGPEQNSVLNRLQFERLEIELAVTQGNQMLIDNMHNASKTIEIYFHYENPETMLQPQINNNNNHFMFFQNNNSQNMGIPQEEAELDQKIYFMQKIRDPYFQKAFNNNNQYYGFNQNKIRGKNQLQQFSIDFEMYQFYFQQKQISQQYLQHQESTPYIVFDGILQKIIQKRQQNQWKQNRNIPKFETKIDLQQELDELGELDELEMEEEKIQIKKQISVQRENKLKLFNFFGTNNNQNNNQGASQNIEIENENENNENFPVFNFNNTNNQIELQQNLLQRNIQHQVDGQNPEWDGKVIPQRFIVKDYFGNSCLTILKKKFKQKQRQQRKEQKQQKLKKGGGFVYAKKGKNSNYYKKKSGKKSNLFKSNFY</sequence>
<dbReference type="EMBL" id="LDAU01000180">
    <property type="protein sequence ID" value="KRX00981.1"/>
    <property type="molecule type" value="Genomic_DNA"/>
</dbReference>
<organism evidence="2 3">
    <name type="scientific">Pseudocohnilembus persalinus</name>
    <name type="common">Ciliate</name>
    <dbReference type="NCBI Taxonomy" id="266149"/>
    <lineage>
        <taxon>Eukaryota</taxon>
        <taxon>Sar</taxon>
        <taxon>Alveolata</taxon>
        <taxon>Ciliophora</taxon>
        <taxon>Intramacronucleata</taxon>
        <taxon>Oligohymenophorea</taxon>
        <taxon>Scuticociliatia</taxon>
        <taxon>Philasterida</taxon>
        <taxon>Pseudocohnilembidae</taxon>
        <taxon>Pseudocohnilembus</taxon>
    </lineage>
</organism>